<reference evidence="9" key="1">
    <citation type="submission" date="2016-07" db="EMBL/GenBank/DDBJ databases">
        <title>Comparative genomics of the Campylobacter concisus group.</title>
        <authorList>
            <person name="Miller W.G."/>
            <person name="Yee E."/>
            <person name="Chapman M.H."/>
            <person name="Huynh S."/>
            <person name="Bono J.L."/>
            <person name="On S.L.W."/>
            <person name="StLeger J."/>
            <person name="Foster G."/>
            <person name="Parker C.T."/>
        </authorList>
    </citation>
    <scope>NUCLEOTIDE SEQUENCE</scope>
    <source>
        <strain evidence="9">525.92</strain>
    </source>
</reference>
<keyword evidence="7" id="KW-0573">Peptidoglycan synthesis</keyword>
<keyword evidence="5 7" id="KW-0547">Nucleotide-binding</keyword>
<keyword evidence="10" id="KW-1185">Reference proteome</keyword>
<dbReference type="KEGG" id="ccv:CCV52592_1046"/>
<dbReference type="InterPro" id="IPR036565">
    <property type="entry name" value="Mur-like_cat_sf"/>
</dbReference>
<evidence type="ECO:0000256" key="3">
    <source>
        <dbReference type="ARBA" id="ARBA00022490"/>
    </source>
</evidence>
<comment type="subcellular location">
    <subcellularLocation>
        <location evidence="1 7">Cytoplasm</location>
    </subcellularLocation>
</comment>
<evidence type="ECO:0000256" key="1">
    <source>
        <dbReference type="ARBA" id="ARBA00004496"/>
    </source>
</evidence>
<dbReference type="RefSeq" id="WP_041743186.1">
    <property type="nucleotide sequence ID" value="NC_009715.2"/>
</dbReference>
<feature type="domain" description="Mur ligase central" evidence="8">
    <location>
        <begin position="90"/>
        <end position="192"/>
    </location>
</feature>
<feature type="binding site" evidence="7">
    <location>
        <begin position="92"/>
        <end position="98"/>
    </location>
    <ligand>
        <name>ATP</name>
        <dbReference type="ChEBI" id="CHEBI:30616"/>
    </ligand>
</feature>
<comment type="pathway">
    <text evidence="2 7">Cell wall biogenesis; peptidoglycan biosynthesis.</text>
</comment>
<dbReference type="GO" id="GO:0071555">
    <property type="term" value="P:cell wall organization"/>
    <property type="evidence" value="ECO:0007669"/>
    <property type="project" value="UniProtKB-KW"/>
</dbReference>
<dbReference type="GO" id="GO:0009252">
    <property type="term" value="P:peptidoglycan biosynthetic process"/>
    <property type="evidence" value="ECO:0007669"/>
    <property type="project" value="UniProtKB-UniRule"/>
</dbReference>
<dbReference type="GO" id="GO:0005737">
    <property type="term" value="C:cytoplasm"/>
    <property type="evidence" value="ECO:0007669"/>
    <property type="project" value="UniProtKB-SubCell"/>
</dbReference>
<dbReference type="STRING" id="360105.CCV52592_1046"/>
<keyword evidence="3 7" id="KW-0963">Cytoplasm</keyword>
<comment type="function">
    <text evidence="7">Cell wall formation. Catalyzes the addition of glutamate to the nucleotide precursor UDP-N-acetylmuramoyl-L-alanine (UMA).</text>
</comment>
<comment type="catalytic activity">
    <reaction evidence="7">
        <text>UDP-N-acetyl-alpha-D-muramoyl-L-alanine + D-glutamate + ATP = UDP-N-acetyl-alpha-D-muramoyl-L-alanyl-D-glutamate + ADP + phosphate + H(+)</text>
        <dbReference type="Rhea" id="RHEA:16429"/>
        <dbReference type="ChEBI" id="CHEBI:15378"/>
        <dbReference type="ChEBI" id="CHEBI:29986"/>
        <dbReference type="ChEBI" id="CHEBI:30616"/>
        <dbReference type="ChEBI" id="CHEBI:43474"/>
        <dbReference type="ChEBI" id="CHEBI:83898"/>
        <dbReference type="ChEBI" id="CHEBI:83900"/>
        <dbReference type="ChEBI" id="CHEBI:456216"/>
        <dbReference type="EC" id="6.3.2.9"/>
    </reaction>
</comment>
<evidence type="ECO:0000259" key="8">
    <source>
        <dbReference type="Pfam" id="PF08245"/>
    </source>
</evidence>
<sequence>MKKSLFGYGGTTRALAKSGGWQIYDDKFSEIARDEFGNELLPVGKFDASKSELEIPSPGIPPHHELIKKARNLISEYDYFADKMPFSVWISGTNGKTTTTKMTQHLLAKFGSVMGGNVGIALGELDARAKIWVLETSSFTLHYTRRAKPDIYVLLPITPDHLTWHGDMKAYEQAKLKPLGMMSENGVAILPEIYAKMPTLAKVISYKDESDLAKFCGVSTSEIKFKTPFLIDALLALSMQKILLDRCDVSALNEFVIEANKLEEFTDHYGRVWVNDTKATNIDAAVQAIHRYEGKFLHLILGGDDKGVQMSELFEALSGVKVQIYAIGSNTAKLMALADKFGVRATACEFLEVAVKKIDENFKKSELNLDISGTANTAINLNDADEIALLSPAAASLDQFKSYAQRGDKFKEFVGNL</sequence>
<accession>A7GWQ6</accession>
<dbReference type="SUPFAM" id="SSF53244">
    <property type="entry name" value="MurD-like peptide ligases, peptide-binding domain"/>
    <property type="match status" value="1"/>
</dbReference>
<evidence type="ECO:0000256" key="4">
    <source>
        <dbReference type="ARBA" id="ARBA00022598"/>
    </source>
</evidence>
<dbReference type="PANTHER" id="PTHR43692">
    <property type="entry name" value="UDP-N-ACETYLMURAMOYLALANINE--D-GLUTAMATE LIGASE"/>
    <property type="match status" value="1"/>
</dbReference>
<evidence type="ECO:0000256" key="7">
    <source>
        <dbReference type="HAMAP-Rule" id="MF_00639"/>
    </source>
</evidence>
<dbReference type="GO" id="GO:0008764">
    <property type="term" value="F:UDP-N-acetylmuramoylalanine-D-glutamate ligase activity"/>
    <property type="evidence" value="ECO:0007669"/>
    <property type="project" value="UniProtKB-UniRule"/>
</dbReference>
<dbReference type="GO" id="GO:0008360">
    <property type="term" value="P:regulation of cell shape"/>
    <property type="evidence" value="ECO:0007669"/>
    <property type="project" value="UniProtKB-KW"/>
</dbReference>
<protein>
    <recommendedName>
        <fullName evidence="7">UDP-N-acetylmuramoylalanine--D-glutamate ligase</fullName>
        <ecNumber evidence="7">6.3.2.9</ecNumber>
    </recommendedName>
    <alternativeName>
        <fullName evidence="7">D-glutamic acid-adding enzyme</fullName>
    </alternativeName>
    <alternativeName>
        <fullName evidence="7">UDP-N-acetylmuramoyl-L-alanyl-D-glutamate synthetase</fullName>
    </alternativeName>
</protein>
<dbReference type="Pfam" id="PF08245">
    <property type="entry name" value="Mur_ligase_M"/>
    <property type="match status" value="1"/>
</dbReference>
<dbReference type="InterPro" id="IPR036615">
    <property type="entry name" value="Mur_ligase_C_dom_sf"/>
</dbReference>
<organism evidence="9 10">
    <name type="scientific">Campylobacter curvus (strain 525.92)</name>
    <dbReference type="NCBI Taxonomy" id="360105"/>
    <lineage>
        <taxon>Bacteria</taxon>
        <taxon>Pseudomonadati</taxon>
        <taxon>Campylobacterota</taxon>
        <taxon>Epsilonproteobacteria</taxon>
        <taxon>Campylobacterales</taxon>
        <taxon>Campylobacteraceae</taxon>
        <taxon>Campylobacter</taxon>
    </lineage>
</organism>
<evidence type="ECO:0000313" key="9">
    <source>
        <dbReference type="EMBL" id="EAT99651.2"/>
    </source>
</evidence>
<dbReference type="InterPro" id="IPR005762">
    <property type="entry name" value="MurD"/>
</dbReference>
<dbReference type="GO" id="GO:0051301">
    <property type="term" value="P:cell division"/>
    <property type="evidence" value="ECO:0007669"/>
    <property type="project" value="UniProtKB-KW"/>
</dbReference>
<dbReference type="Gene3D" id="3.40.1190.10">
    <property type="entry name" value="Mur-like, catalytic domain"/>
    <property type="match status" value="1"/>
</dbReference>
<keyword evidence="7" id="KW-0131">Cell cycle</keyword>
<dbReference type="EC" id="6.3.2.9" evidence="7"/>
<evidence type="ECO:0000256" key="5">
    <source>
        <dbReference type="ARBA" id="ARBA00022741"/>
    </source>
</evidence>
<gene>
    <name evidence="7 9" type="primary">murD</name>
    <name evidence="9" type="ORF">CCV52592_1046</name>
</gene>
<dbReference type="Gene3D" id="3.90.190.20">
    <property type="entry name" value="Mur ligase, C-terminal domain"/>
    <property type="match status" value="1"/>
</dbReference>
<dbReference type="GO" id="GO:0005524">
    <property type="term" value="F:ATP binding"/>
    <property type="evidence" value="ECO:0007669"/>
    <property type="project" value="UniProtKB-UniRule"/>
</dbReference>
<keyword evidence="6 7" id="KW-0067">ATP-binding</keyword>
<dbReference type="EMBL" id="CP000767">
    <property type="protein sequence ID" value="EAT99651.2"/>
    <property type="molecule type" value="Genomic_DNA"/>
</dbReference>
<dbReference type="UniPathway" id="UPA00219"/>
<dbReference type="Proteomes" id="UP000006380">
    <property type="component" value="Chromosome"/>
</dbReference>
<keyword evidence="7" id="KW-0133">Cell shape</keyword>
<dbReference type="AlphaFoldDB" id="A7GWQ6"/>
<keyword evidence="4 7" id="KW-0436">Ligase</keyword>
<comment type="similarity">
    <text evidence="7">Belongs to the MurCDEF family.</text>
</comment>
<proteinExistence type="inferred from homology"/>
<evidence type="ECO:0000256" key="6">
    <source>
        <dbReference type="ARBA" id="ARBA00022840"/>
    </source>
</evidence>
<dbReference type="SUPFAM" id="SSF53623">
    <property type="entry name" value="MurD-like peptide ligases, catalytic domain"/>
    <property type="match status" value="1"/>
</dbReference>
<name>A7GWQ6_CAMC5</name>
<dbReference type="PANTHER" id="PTHR43692:SF1">
    <property type="entry name" value="UDP-N-ACETYLMURAMOYLALANINE--D-GLUTAMATE LIGASE"/>
    <property type="match status" value="1"/>
</dbReference>
<keyword evidence="7" id="KW-0132">Cell division</keyword>
<dbReference type="InterPro" id="IPR013221">
    <property type="entry name" value="Mur_ligase_cen"/>
</dbReference>
<evidence type="ECO:0000313" key="10">
    <source>
        <dbReference type="Proteomes" id="UP000006380"/>
    </source>
</evidence>
<evidence type="ECO:0000256" key="2">
    <source>
        <dbReference type="ARBA" id="ARBA00004752"/>
    </source>
</evidence>
<dbReference type="NCBIfam" id="TIGR01087">
    <property type="entry name" value="murD"/>
    <property type="match status" value="1"/>
</dbReference>
<keyword evidence="7" id="KW-0961">Cell wall biogenesis/degradation</keyword>
<dbReference type="HAMAP" id="MF_00639">
    <property type="entry name" value="MurD"/>
    <property type="match status" value="1"/>
</dbReference>